<dbReference type="InterPro" id="IPR010285">
    <property type="entry name" value="DNA_helicase_pif1-like_DEAD"/>
</dbReference>
<sequence length="388" mass="43098">MLAFCQLSEPLSLWEKYKDSFSEDITRQVERELQGSAQQVMDEVYNRCLVLIENAVVALGGKELQQYGLPQPKRSGGVLGNRDYLRETNYDVNALTEVVSNNEGLLTDEQLAVYRQVLSSVESGAGQVFFLDAPGGTRKTFLINLLLARVRSDRGIALAVASSGIAATLLEGGRTAHAAFKLPLNLIQTEKPLCNISKQSNMAKVLRDCKLIVWDESTITHKGGFEALNTTLKDIRDNDGVMGGVTVLLAGDFRQTLPVVPRGTRADEVKACVKKSHLWSLIRKISIRKNIRVHLKSDVFAKQFSKILLKIGNEEYPETEGKVIIPASLGLVVKTLESLINKIYPDIADIKEKSMDWLCERAILTPKNDKTGVINDILLKLFEEEELN</sequence>
<keyword evidence="1" id="KW-0547">Nucleotide-binding</keyword>
<keyword evidence="1" id="KW-0234">DNA repair</keyword>
<protein>
    <recommendedName>
        <fullName evidence="1">ATP-dependent DNA helicase</fullName>
        <ecNumber evidence="1">5.6.2.3</ecNumber>
    </recommendedName>
</protein>
<dbReference type="InterPro" id="IPR027417">
    <property type="entry name" value="P-loop_NTPase"/>
</dbReference>
<reference evidence="4" key="1">
    <citation type="submission" date="2025-08" db="UniProtKB">
        <authorList>
            <consortium name="RefSeq"/>
        </authorList>
    </citation>
    <scope>IDENTIFICATION</scope>
    <source>
        <tissue evidence="4">Whole body</tissue>
    </source>
</reference>
<comment type="catalytic activity">
    <reaction evidence="1">
        <text>ATP + H2O = ADP + phosphate + H(+)</text>
        <dbReference type="Rhea" id="RHEA:13065"/>
        <dbReference type="ChEBI" id="CHEBI:15377"/>
        <dbReference type="ChEBI" id="CHEBI:15378"/>
        <dbReference type="ChEBI" id="CHEBI:30616"/>
        <dbReference type="ChEBI" id="CHEBI:43474"/>
        <dbReference type="ChEBI" id="CHEBI:456216"/>
        <dbReference type="EC" id="5.6.2.3"/>
    </reaction>
</comment>
<dbReference type="AlphaFoldDB" id="A0A6J1RE48"/>
<organism evidence="3 4">
    <name type="scientific">Temnothorax curvispinosus</name>
    <dbReference type="NCBI Taxonomy" id="300111"/>
    <lineage>
        <taxon>Eukaryota</taxon>
        <taxon>Metazoa</taxon>
        <taxon>Ecdysozoa</taxon>
        <taxon>Arthropoda</taxon>
        <taxon>Hexapoda</taxon>
        <taxon>Insecta</taxon>
        <taxon>Pterygota</taxon>
        <taxon>Neoptera</taxon>
        <taxon>Endopterygota</taxon>
        <taxon>Hymenoptera</taxon>
        <taxon>Apocrita</taxon>
        <taxon>Aculeata</taxon>
        <taxon>Formicoidea</taxon>
        <taxon>Formicidae</taxon>
        <taxon>Myrmicinae</taxon>
        <taxon>Temnothorax</taxon>
    </lineage>
</organism>
<name>A0A6J1RE48_9HYME</name>
<dbReference type="GO" id="GO:0043139">
    <property type="term" value="F:5'-3' DNA helicase activity"/>
    <property type="evidence" value="ECO:0007669"/>
    <property type="project" value="UniProtKB-EC"/>
</dbReference>
<dbReference type="GO" id="GO:0005524">
    <property type="term" value="F:ATP binding"/>
    <property type="evidence" value="ECO:0007669"/>
    <property type="project" value="UniProtKB-KW"/>
</dbReference>
<gene>
    <name evidence="4" type="primary">LOC112468335</name>
</gene>
<dbReference type="EC" id="5.6.2.3" evidence="1"/>
<dbReference type="RefSeq" id="XP_024893229.1">
    <property type="nucleotide sequence ID" value="XM_025037461.1"/>
</dbReference>
<evidence type="ECO:0000256" key="1">
    <source>
        <dbReference type="RuleBase" id="RU363044"/>
    </source>
</evidence>
<dbReference type="PANTHER" id="PTHR10492:SF57">
    <property type="entry name" value="ATP-DEPENDENT DNA HELICASE"/>
    <property type="match status" value="1"/>
</dbReference>
<evidence type="ECO:0000313" key="4">
    <source>
        <dbReference type="RefSeq" id="XP_024893229.1"/>
    </source>
</evidence>
<comment type="similarity">
    <text evidence="1">Belongs to the helicase family.</text>
</comment>
<dbReference type="Pfam" id="PF05970">
    <property type="entry name" value="PIF1"/>
    <property type="match status" value="1"/>
</dbReference>
<dbReference type="PANTHER" id="PTHR10492">
    <property type="match status" value="1"/>
</dbReference>
<dbReference type="GO" id="GO:0006281">
    <property type="term" value="P:DNA repair"/>
    <property type="evidence" value="ECO:0007669"/>
    <property type="project" value="UniProtKB-KW"/>
</dbReference>
<keyword evidence="3" id="KW-1185">Reference proteome</keyword>
<keyword evidence="1" id="KW-0347">Helicase</keyword>
<dbReference type="SUPFAM" id="SSF52540">
    <property type="entry name" value="P-loop containing nucleoside triphosphate hydrolases"/>
    <property type="match status" value="1"/>
</dbReference>
<keyword evidence="1" id="KW-0233">DNA recombination</keyword>
<accession>A0A6J1RE48</accession>
<keyword evidence="1" id="KW-0378">Hydrolase</keyword>
<dbReference type="GO" id="GO:0000723">
    <property type="term" value="P:telomere maintenance"/>
    <property type="evidence" value="ECO:0007669"/>
    <property type="project" value="InterPro"/>
</dbReference>
<feature type="domain" description="DNA helicase Pif1-like DEAD-box helicase" evidence="2">
    <location>
        <begin position="106"/>
        <end position="319"/>
    </location>
</feature>
<dbReference type="GO" id="GO:0006310">
    <property type="term" value="P:DNA recombination"/>
    <property type="evidence" value="ECO:0007669"/>
    <property type="project" value="UniProtKB-KW"/>
</dbReference>
<evidence type="ECO:0000259" key="2">
    <source>
        <dbReference type="Pfam" id="PF05970"/>
    </source>
</evidence>
<evidence type="ECO:0000313" key="3">
    <source>
        <dbReference type="Proteomes" id="UP000504618"/>
    </source>
</evidence>
<dbReference type="Gene3D" id="3.40.50.300">
    <property type="entry name" value="P-loop containing nucleotide triphosphate hydrolases"/>
    <property type="match status" value="1"/>
</dbReference>
<dbReference type="GO" id="GO:0016787">
    <property type="term" value="F:hydrolase activity"/>
    <property type="evidence" value="ECO:0007669"/>
    <property type="project" value="UniProtKB-KW"/>
</dbReference>
<dbReference type="GeneID" id="112468335"/>
<keyword evidence="1" id="KW-0067">ATP-binding</keyword>
<dbReference type="OrthoDB" id="10050779at2759"/>
<comment type="cofactor">
    <cofactor evidence="1">
        <name>Mg(2+)</name>
        <dbReference type="ChEBI" id="CHEBI:18420"/>
    </cofactor>
</comment>
<proteinExistence type="inferred from homology"/>
<keyword evidence="1" id="KW-0227">DNA damage</keyword>
<dbReference type="Proteomes" id="UP000504618">
    <property type="component" value="Unplaced"/>
</dbReference>